<keyword evidence="3" id="KW-1185">Reference proteome</keyword>
<feature type="transmembrane region" description="Helical" evidence="1">
    <location>
        <begin position="122"/>
        <end position="148"/>
    </location>
</feature>
<keyword evidence="1" id="KW-1133">Transmembrane helix</keyword>
<dbReference type="EMBL" id="VCIW01000003">
    <property type="protein sequence ID" value="TLS53139.1"/>
    <property type="molecule type" value="Genomic_DNA"/>
</dbReference>
<keyword evidence="1" id="KW-0472">Membrane</keyword>
<evidence type="ECO:0000256" key="1">
    <source>
        <dbReference type="SAM" id="Phobius"/>
    </source>
</evidence>
<keyword evidence="1" id="KW-0812">Transmembrane</keyword>
<accession>A0A5R9GDF6</accession>
<dbReference type="Proteomes" id="UP000309676">
    <property type="component" value="Unassembled WGS sequence"/>
</dbReference>
<dbReference type="OrthoDB" id="2739093at2"/>
<gene>
    <name evidence="2" type="ORF">FE782_07180</name>
</gene>
<protein>
    <recommendedName>
        <fullName evidence="4">DUF3159 domain-containing protein</fullName>
    </recommendedName>
</protein>
<evidence type="ECO:0000313" key="3">
    <source>
        <dbReference type="Proteomes" id="UP000309676"/>
    </source>
</evidence>
<name>A0A5R9GDF6_9BACL</name>
<feature type="transmembrane region" description="Helical" evidence="1">
    <location>
        <begin position="42"/>
        <end position="61"/>
    </location>
</feature>
<dbReference type="AlphaFoldDB" id="A0A5R9GDF6"/>
<evidence type="ECO:0008006" key="4">
    <source>
        <dbReference type="Google" id="ProtNLM"/>
    </source>
</evidence>
<evidence type="ECO:0000313" key="2">
    <source>
        <dbReference type="EMBL" id="TLS53139.1"/>
    </source>
</evidence>
<feature type="transmembrane region" description="Helical" evidence="1">
    <location>
        <begin position="160"/>
        <end position="182"/>
    </location>
</feature>
<feature type="transmembrane region" description="Helical" evidence="1">
    <location>
        <begin position="67"/>
        <end position="88"/>
    </location>
</feature>
<dbReference type="NCBIfam" id="NF041646">
    <property type="entry name" value="VC0807_fam"/>
    <property type="match status" value="1"/>
</dbReference>
<reference evidence="2 3" key="1">
    <citation type="submission" date="2019-05" db="EMBL/GenBank/DDBJ databases">
        <authorList>
            <person name="Narsing Rao M.P."/>
            <person name="Li W.J."/>
        </authorList>
    </citation>
    <scope>NUCLEOTIDE SEQUENCE [LARGE SCALE GENOMIC DNA]</scope>
    <source>
        <strain evidence="2 3">SYSU_K30003</strain>
    </source>
</reference>
<proteinExistence type="predicted"/>
<sequence>MPYAIWMITRHSLSDYHALLLSTVPGFVYTIGRFAKERSWNVTGIFLIAALLIGTTVDLLSGDAETMILNNIRTLLVFGVFFLATMLAKRPMALYFFADTARVLGWLPEHARGRERLRDEELMPYFQGLTFLFALRYVAIAIVKLALFSIHGVEGYALLIWWRVALSWGFGALILLASLYVAGRVRKRIEG</sequence>
<organism evidence="2 3">
    <name type="scientific">Paenibacillus antri</name>
    <dbReference type="NCBI Taxonomy" id="2582848"/>
    <lineage>
        <taxon>Bacteria</taxon>
        <taxon>Bacillati</taxon>
        <taxon>Bacillota</taxon>
        <taxon>Bacilli</taxon>
        <taxon>Bacillales</taxon>
        <taxon>Paenibacillaceae</taxon>
        <taxon>Paenibacillus</taxon>
    </lineage>
</organism>
<comment type="caution">
    <text evidence="2">The sequence shown here is derived from an EMBL/GenBank/DDBJ whole genome shotgun (WGS) entry which is preliminary data.</text>
</comment>